<dbReference type="PANTHER" id="PTHR40278:SF2">
    <property type="entry name" value="TYPE IV PILUS INNER MEMBRANE COMPONENT PILN"/>
    <property type="match status" value="1"/>
</dbReference>
<evidence type="ECO:0000313" key="5">
    <source>
        <dbReference type="Proteomes" id="UP000587070"/>
    </source>
</evidence>
<name>A0A840G1Z5_RHOTE</name>
<feature type="transmembrane region" description="Helical" evidence="3">
    <location>
        <begin position="21"/>
        <end position="47"/>
    </location>
</feature>
<dbReference type="EMBL" id="JACIGE010000001">
    <property type="protein sequence ID" value="MBB4245976.1"/>
    <property type="molecule type" value="Genomic_DNA"/>
</dbReference>
<dbReference type="PANTHER" id="PTHR40278">
    <property type="entry name" value="DNA UTILIZATION PROTEIN HOFN"/>
    <property type="match status" value="1"/>
</dbReference>
<evidence type="ECO:0000313" key="4">
    <source>
        <dbReference type="EMBL" id="MBB4245976.1"/>
    </source>
</evidence>
<gene>
    <name evidence="4" type="ORF">GGD90_000325</name>
</gene>
<keyword evidence="3" id="KW-0812">Transmembrane</keyword>
<comment type="caution">
    <text evidence="4">The sequence shown here is derived from an EMBL/GenBank/DDBJ whole genome shotgun (WGS) entry which is preliminary data.</text>
</comment>
<protein>
    <submittedName>
        <fullName evidence="4">Type IV pilus assembly protein PilN</fullName>
    </submittedName>
</protein>
<reference evidence="4 5" key="1">
    <citation type="submission" date="2020-08" db="EMBL/GenBank/DDBJ databases">
        <title>Genome sequencing of Purple Non-Sulfur Bacteria from various extreme environments.</title>
        <authorList>
            <person name="Mayer M."/>
        </authorList>
    </citation>
    <scope>NUCLEOTIDE SEQUENCE [LARGE SCALE GENOMIC DNA]</scope>
    <source>
        <strain evidence="4 5">2761</strain>
    </source>
</reference>
<keyword evidence="3" id="KW-1133">Transmembrane helix</keyword>
<evidence type="ECO:0000256" key="2">
    <source>
        <dbReference type="SAM" id="MobiDB-lite"/>
    </source>
</evidence>
<dbReference type="InterPro" id="IPR007813">
    <property type="entry name" value="PilN"/>
</dbReference>
<keyword evidence="5" id="KW-1185">Reference proteome</keyword>
<feature type="region of interest" description="Disordered" evidence="2">
    <location>
        <begin position="179"/>
        <end position="200"/>
    </location>
</feature>
<dbReference type="InterPro" id="IPR052534">
    <property type="entry name" value="Extracell_DNA_Util/SecSys_Comp"/>
</dbReference>
<evidence type="ECO:0000256" key="1">
    <source>
        <dbReference type="SAM" id="Coils"/>
    </source>
</evidence>
<dbReference type="GO" id="GO:0043683">
    <property type="term" value="P:type IV pilus assembly"/>
    <property type="evidence" value="ECO:0007669"/>
    <property type="project" value="TreeGrafter"/>
</dbReference>
<dbReference type="Pfam" id="PF05137">
    <property type="entry name" value="PilN"/>
    <property type="match status" value="1"/>
</dbReference>
<dbReference type="Proteomes" id="UP000587070">
    <property type="component" value="Unassembled WGS sequence"/>
</dbReference>
<proteinExistence type="predicted"/>
<keyword evidence="3" id="KW-0472">Membrane</keyword>
<feature type="coiled-coil region" evidence="1">
    <location>
        <begin position="47"/>
        <end position="108"/>
    </location>
</feature>
<accession>A0A840G1Z5</accession>
<evidence type="ECO:0000256" key="3">
    <source>
        <dbReference type="SAM" id="Phobius"/>
    </source>
</evidence>
<dbReference type="OrthoDB" id="5296173at2"/>
<dbReference type="RefSeq" id="WP_153115023.1">
    <property type="nucleotide sequence ID" value="NZ_JACIGE010000001.1"/>
</dbReference>
<dbReference type="GO" id="GO:0043107">
    <property type="term" value="P:type IV pilus-dependent motility"/>
    <property type="evidence" value="ECO:0007669"/>
    <property type="project" value="TreeGrafter"/>
</dbReference>
<sequence length="200" mass="22816">MIRINLLPHREEKRRARRQQFFALLGMVSVLAGLVVFLGFTVIGGYIDSQNDKNEFLKQEIATLNKQIDQIKRLKEQTQALLARKQVIESLQRDRAEATRLLTELARQMPEGVYLRSVKQEGVRVSLGGYAQSNARVSTLMRNFDASPWLEKPQLVEIKAVTVDKRRLNEFTMNVFIRREAQPDAGKPGAKPADAAKDRK</sequence>
<keyword evidence="1" id="KW-0175">Coiled coil</keyword>
<dbReference type="AlphaFoldDB" id="A0A840G1Z5"/>
<feature type="compositionally biased region" description="Low complexity" evidence="2">
    <location>
        <begin position="183"/>
        <end position="193"/>
    </location>
</feature>
<organism evidence="4 5">
    <name type="scientific">Rhodocyclus tenuis</name>
    <name type="common">Rhodospirillum tenue</name>
    <dbReference type="NCBI Taxonomy" id="1066"/>
    <lineage>
        <taxon>Bacteria</taxon>
        <taxon>Pseudomonadati</taxon>
        <taxon>Pseudomonadota</taxon>
        <taxon>Betaproteobacteria</taxon>
        <taxon>Rhodocyclales</taxon>
        <taxon>Rhodocyclaceae</taxon>
        <taxon>Rhodocyclus</taxon>
    </lineage>
</organism>